<keyword evidence="3" id="KW-0050">Antiport</keyword>
<dbReference type="PANTHER" id="PTHR32507:SF0">
    <property type="entry name" value="NA(+)_H(+) ANTIPORTER 2-RELATED"/>
    <property type="match status" value="1"/>
</dbReference>
<keyword evidence="7" id="KW-0406">Ion transport</keyword>
<dbReference type="Gene3D" id="3.40.50.720">
    <property type="entry name" value="NAD(P)-binding Rossmann-like Domain"/>
    <property type="match status" value="1"/>
</dbReference>
<name>A0A4R3YH35_9PROT</name>
<gene>
    <name evidence="11" type="ORF">EDC63_101542</name>
</gene>
<evidence type="ECO:0000259" key="10">
    <source>
        <dbReference type="Pfam" id="PF00999"/>
    </source>
</evidence>
<dbReference type="GO" id="GO:1902600">
    <property type="term" value="P:proton transmembrane transport"/>
    <property type="evidence" value="ECO:0007669"/>
    <property type="project" value="InterPro"/>
</dbReference>
<keyword evidence="2" id="KW-0813">Transport</keyword>
<accession>A0A4R3YH35</accession>
<evidence type="ECO:0000256" key="6">
    <source>
        <dbReference type="ARBA" id="ARBA00022989"/>
    </source>
</evidence>
<evidence type="ECO:0000256" key="4">
    <source>
        <dbReference type="ARBA" id="ARBA00022475"/>
    </source>
</evidence>
<dbReference type="SUPFAM" id="SSF51735">
    <property type="entry name" value="NAD(P)-binding Rossmann-fold domains"/>
    <property type="match status" value="1"/>
</dbReference>
<evidence type="ECO:0000256" key="1">
    <source>
        <dbReference type="ARBA" id="ARBA00004651"/>
    </source>
</evidence>
<evidence type="ECO:0000256" key="3">
    <source>
        <dbReference type="ARBA" id="ARBA00022449"/>
    </source>
</evidence>
<reference evidence="11 12" key="1">
    <citation type="submission" date="2019-03" db="EMBL/GenBank/DDBJ databases">
        <title>Genomic Encyclopedia of Type Strains, Phase IV (KMG-IV): sequencing the most valuable type-strain genomes for metagenomic binning, comparative biology and taxonomic classification.</title>
        <authorList>
            <person name="Goeker M."/>
        </authorList>
    </citation>
    <scope>NUCLEOTIDE SEQUENCE [LARGE SCALE GENOMIC DNA]</scope>
    <source>
        <strain evidence="11 12">DSM 100309</strain>
    </source>
</reference>
<feature type="transmembrane region" description="Helical" evidence="9">
    <location>
        <begin position="368"/>
        <end position="391"/>
    </location>
</feature>
<feature type="transmembrane region" description="Helical" evidence="9">
    <location>
        <begin position="121"/>
        <end position="141"/>
    </location>
</feature>
<dbReference type="Gene3D" id="1.20.1530.20">
    <property type="match status" value="1"/>
</dbReference>
<evidence type="ECO:0000256" key="2">
    <source>
        <dbReference type="ARBA" id="ARBA00022448"/>
    </source>
</evidence>
<keyword evidence="8 9" id="KW-0472">Membrane</keyword>
<organism evidence="11 12">
    <name type="scientific">Sulfurirhabdus autotrophica</name>
    <dbReference type="NCBI Taxonomy" id="1706046"/>
    <lineage>
        <taxon>Bacteria</taxon>
        <taxon>Pseudomonadati</taxon>
        <taxon>Pseudomonadota</taxon>
        <taxon>Betaproteobacteria</taxon>
        <taxon>Nitrosomonadales</taxon>
        <taxon>Sulfuricellaceae</taxon>
        <taxon>Sulfurirhabdus</taxon>
    </lineage>
</organism>
<keyword evidence="6 9" id="KW-1133">Transmembrane helix</keyword>
<keyword evidence="5 9" id="KW-0812">Transmembrane</keyword>
<feature type="transmembrane region" description="Helical" evidence="9">
    <location>
        <begin position="335"/>
        <end position="356"/>
    </location>
</feature>
<dbReference type="OrthoDB" id="9810759at2"/>
<feature type="transmembrane region" description="Helical" evidence="9">
    <location>
        <begin position="57"/>
        <end position="74"/>
    </location>
</feature>
<dbReference type="GO" id="GO:0005886">
    <property type="term" value="C:plasma membrane"/>
    <property type="evidence" value="ECO:0007669"/>
    <property type="project" value="UniProtKB-SubCell"/>
</dbReference>
<dbReference type="EMBL" id="SMCO01000001">
    <property type="protein sequence ID" value="TCV90568.1"/>
    <property type="molecule type" value="Genomic_DNA"/>
</dbReference>
<feature type="transmembrane region" description="Helical" evidence="9">
    <location>
        <begin position="95"/>
        <end position="115"/>
    </location>
</feature>
<feature type="transmembrane region" description="Helical" evidence="9">
    <location>
        <begin position="6"/>
        <end position="26"/>
    </location>
</feature>
<dbReference type="Pfam" id="PF00999">
    <property type="entry name" value="Na_H_Exchanger"/>
    <property type="match status" value="1"/>
</dbReference>
<sequence>MTDPVIHFSGFFILVTVLGISAQWLAWRFKLPAILLLALSGLAAGPGLGLIQPSEQLGAMLNPLIGLLVSIILFEGGMNLRFHELKEAGRGVKRLGTVGVAVTWFLGSISAHYIGALSWPVALLFGAIIVVTGPTVIMPLLRQAKLKQRPASLLKWEGIINDPIGALLAVLVFEYFLYSGSDAAAIQVLSGLAAAIAASVVLGVGGGYLLGKAFSRDDVPEFLKAPVTLAFVLLCYGLANMAQHEAGLLATTLLGMTLGNMRLRSIEELRRLKEYVSILLVSGIFVILTANLDPQILTRLDWRSALLLALVVFAIRPVSVYLSTIGLGMDWRERVLLGWIAPRGVVAVTVAGVFAASMAEQGYKGADLLLPLIVSLVLVTVVLHGSTIGWLSRKLGLAAASQNGILIVGASYWSTDLSIQLKQMNIPVIIADSSWYNMSRARLSGIRTHYGEILSEHAEMELELNDIGFLFATTANDAYNAFVCSRFAAEFGRNKVLQLPMHQAAEGQEKKSINIANRGLIAMKPKATKEELDLRHYRNWQFKKTRLTKAYTYENYLQTESEDALPLLLLRQDGTVMFHSEQFPIKPVEGDILLSYIPPAPDKQENQQTEV</sequence>
<evidence type="ECO:0000256" key="5">
    <source>
        <dbReference type="ARBA" id="ARBA00022692"/>
    </source>
</evidence>
<dbReference type="PANTHER" id="PTHR32507">
    <property type="entry name" value="NA(+)/H(+) ANTIPORTER 1"/>
    <property type="match status" value="1"/>
</dbReference>
<feature type="transmembrane region" description="Helical" evidence="9">
    <location>
        <begin position="184"/>
        <end position="210"/>
    </location>
</feature>
<protein>
    <submittedName>
        <fullName evidence="11">Sodium/proton antiporter (CPA1 family)</fullName>
    </submittedName>
</protein>
<proteinExistence type="predicted"/>
<comment type="caution">
    <text evidence="11">The sequence shown here is derived from an EMBL/GenBank/DDBJ whole genome shotgun (WGS) entry which is preliminary data.</text>
</comment>
<keyword evidence="4" id="KW-1003">Cell membrane</keyword>
<feature type="transmembrane region" description="Helical" evidence="9">
    <location>
        <begin position="33"/>
        <end position="51"/>
    </location>
</feature>
<comment type="subcellular location">
    <subcellularLocation>
        <location evidence="1">Cell membrane</location>
        <topology evidence="1">Multi-pass membrane protein</topology>
    </subcellularLocation>
</comment>
<keyword evidence="12" id="KW-1185">Reference proteome</keyword>
<dbReference type="InterPro" id="IPR006153">
    <property type="entry name" value="Cation/H_exchanger_TM"/>
</dbReference>
<feature type="domain" description="Cation/H+ exchanger transmembrane" evidence="10">
    <location>
        <begin position="21"/>
        <end position="393"/>
    </location>
</feature>
<feature type="transmembrane region" description="Helical" evidence="9">
    <location>
        <begin position="153"/>
        <end position="178"/>
    </location>
</feature>
<evidence type="ECO:0000256" key="7">
    <source>
        <dbReference type="ARBA" id="ARBA00023065"/>
    </source>
</evidence>
<feature type="transmembrane region" description="Helical" evidence="9">
    <location>
        <begin position="304"/>
        <end position="323"/>
    </location>
</feature>
<evidence type="ECO:0000313" key="12">
    <source>
        <dbReference type="Proteomes" id="UP000295367"/>
    </source>
</evidence>
<dbReference type="GO" id="GO:0015297">
    <property type="term" value="F:antiporter activity"/>
    <property type="evidence" value="ECO:0007669"/>
    <property type="project" value="UniProtKB-KW"/>
</dbReference>
<dbReference type="RefSeq" id="WP_124947511.1">
    <property type="nucleotide sequence ID" value="NZ_BHVT01000073.1"/>
</dbReference>
<dbReference type="InterPro" id="IPR036291">
    <property type="entry name" value="NAD(P)-bd_dom_sf"/>
</dbReference>
<evidence type="ECO:0000313" key="11">
    <source>
        <dbReference type="EMBL" id="TCV90568.1"/>
    </source>
</evidence>
<evidence type="ECO:0000256" key="9">
    <source>
        <dbReference type="SAM" id="Phobius"/>
    </source>
</evidence>
<evidence type="ECO:0000256" key="8">
    <source>
        <dbReference type="ARBA" id="ARBA00023136"/>
    </source>
</evidence>
<feature type="transmembrane region" description="Helical" evidence="9">
    <location>
        <begin position="222"/>
        <end position="239"/>
    </location>
</feature>
<dbReference type="AlphaFoldDB" id="A0A4R3YH35"/>
<dbReference type="Proteomes" id="UP000295367">
    <property type="component" value="Unassembled WGS sequence"/>
</dbReference>
<dbReference type="InterPro" id="IPR038770">
    <property type="entry name" value="Na+/solute_symporter_sf"/>
</dbReference>
<feature type="transmembrane region" description="Helical" evidence="9">
    <location>
        <begin position="275"/>
        <end position="292"/>
    </location>
</feature>